<dbReference type="Pfam" id="PF05157">
    <property type="entry name" value="MshEN"/>
    <property type="match status" value="1"/>
</dbReference>
<dbReference type="Gene3D" id="3.30.300.160">
    <property type="entry name" value="Type II secretion system, protein E, N-terminal domain"/>
    <property type="match status" value="1"/>
</dbReference>
<name>A0A1F6NQK3_9BACT</name>
<keyword evidence="2" id="KW-0547">Nucleotide-binding</keyword>
<dbReference type="PANTHER" id="PTHR30258:SF1">
    <property type="entry name" value="PROTEIN TRANSPORT PROTEIN HOFB HOMOLOG"/>
    <property type="match status" value="1"/>
</dbReference>
<dbReference type="InterPro" id="IPR001482">
    <property type="entry name" value="T2SS/T4SS_dom"/>
</dbReference>
<evidence type="ECO:0000256" key="2">
    <source>
        <dbReference type="ARBA" id="ARBA00022741"/>
    </source>
</evidence>
<dbReference type="PANTHER" id="PTHR30258">
    <property type="entry name" value="TYPE II SECRETION SYSTEM PROTEIN GSPE-RELATED"/>
    <property type="match status" value="1"/>
</dbReference>
<evidence type="ECO:0000256" key="3">
    <source>
        <dbReference type="ARBA" id="ARBA00022840"/>
    </source>
</evidence>
<dbReference type="Gene3D" id="3.30.450.90">
    <property type="match status" value="1"/>
</dbReference>
<dbReference type="EMBL" id="MFQW01000035">
    <property type="protein sequence ID" value="OGH85884.1"/>
    <property type="molecule type" value="Genomic_DNA"/>
</dbReference>
<evidence type="ECO:0000313" key="6">
    <source>
        <dbReference type="Proteomes" id="UP000178349"/>
    </source>
</evidence>
<comment type="caution">
    <text evidence="5">The sequence shown here is derived from an EMBL/GenBank/DDBJ whole genome shotgun (WGS) entry which is preliminary data.</text>
</comment>
<dbReference type="CDD" id="cd01129">
    <property type="entry name" value="PulE-GspE-like"/>
    <property type="match status" value="1"/>
</dbReference>
<dbReference type="GO" id="GO:0005524">
    <property type="term" value="F:ATP binding"/>
    <property type="evidence" value="ECO:0007669"/>
    <property type="project" value="UniProtKB-KW"/>
</dbReference>
<dbReference type="InterPro" id="IPR027417">
    <property type="entry name" value="P-loop_NTPase"/>
</dbReference>
<dbReference type="Gene3D" id="3.40.50.300">
    <property type="entry name" value="P-loop containing nucleotide triphosphate hydrolases"/>
    <property type="match status" value="1"/>
</dbReference>
<dbReference type="Pfam" id="PF00437">
    <property type="entry name" value="T2SSE"/>
    <property type="match status" value="1"/>
</dbReference>
<dbReference type="GO" id="GO:0005886">
    <property type="term" value="C:plasma membrane"/>
    <property type="evidence" value="ECO:0007669"/>
    <property type="project" value="TreeGrafter"/>
</dbReference>
<dbReference type="InterPro" id="IPR007831">
    <property type="entry name" value="T2SS_GspE_N"/>
</dbReference>
<accession>A0A1F6NQK3</accession>
<keyword evidence="3" id="KW-0067">ATP-binding</keyword>
<dbReference type="SUPFAM" id="SSF160246">
    <property type="entry name" value="EspE N-terminal domain-like"/>
    <property type="match status" value="1"/>
</dbReference>
<proteinExistence type="inferred from homology"/>
<comment type="similarity">
    <text evidence="1">Belongs to the GSP E family.</text>
</comment>
<dbReference type="AlphaFoldDB" id="A0A1F6NQK3"/>
<evidence type="ECO:0000313" key="5">
    <source>
        <dbReference type="EMBL" id="OGH85884.1"/>
    </source>
</evidence>
<dbReference type="InterPro" id="IPR003593">
    <property type="entry name" value="AAA+_ATPase"/>
</dbReference>
<dbReference type="GO" id="GO:0016887">
    <property type="term" value="F:ATP hydrolysis activity"/>
    <property type="evidence" value="ECO:0007669"/>
    <property type="project" value="TreeGrafter"/>
</dbReference>
<protein>
    <recommendedName>
        <fullName evidence="4">Bacterial type II secretion system protein E domain-containing protein</fullName>
    </recommendedName>
</protein>
<dbReference type="FunFam" id="3.40.50.300:FF:000398">
    <property type="entry name" value="Type IV pilus assembly ATPase PilB"/>
    <property type="match status" value="1"/>
</dbReference>
<dbReference type="SUPFAM" id="SSF52540">
    <property type="entry name" value="P-loop containing nucleoside triphosphate hydrolases"/>
    <property type="match status" value="1"/>
</dbReference>
<evidence type="ECO:0000259" key="4">
    <source>
        <dbReference type="PROSITE" id="PS00662"/>
    </source>
</evidence>
<evidence type="ECO:0000256" key="1">
    <source>
        <dbReference type="ARBA" id="ARBA00006611"/>
    </source>
</evidence>
<organism evidence="5 6">
    <name type="scientific">Candidatus Magasanikbacteria bacterium RIFOXYC12_FULL_33_11</name>
    <dbReference type="NCBI Taxonomy" id="1798701"/>
    <lineage>
        <taxon>Bacteria</taxon>
        <taxon>Candidatus Magasanikiibacteriota</taxon>
    </lineage>
</organism>
<dbReference type="Proteomes" id="UP000178349">
    <property type="component" value="Unassembled WGS sequence"/>
</dbReference>
<dbReference type="PROSITE" id="PS00662">
    <property type="entry name" value="T2SP_E"/>
    <property type="match status" value="1"/>
</dbReference>
<feature type="domain" description="Bacterial type II secretion system protein E" evidence="4">
    <location>
        <begin position="376"/>
        <end position="390"/>
    </location>
</feature>
<gene>
    <name evidence="5" type="ORF">A2493_02450</name>
</gene>
<reference evidence="5 6" key="1">
    <citation type="journal article" date="2016" name="Nat. Commun.">
        <title>Thousands of microbial genomes shed light on interconnected biogeochemical processes in an aquifer system.</title>
        <authorList>
            <person name="Anantharaman K."/>
            <person name="Brown C.T."/>
            <person name="Hug L.A."/>
            <person name="Sharon I."/>
            <person name="Castelle C.J."/>
            <person name="Probst A.J."/>
            <person name="Thomas B.C."/>
            <person name="Singh A."/>
            <person name="Wilkins M.J."/>
            <person name="Karaoz U."/>
            <person name="Brodie E.L."/>
            <person name="Williams K.H."/>
            <person name="Hubbard S.S."/>
            <person name="Banfield J.F."/>
        </authorList>
    </citation>
    <scope>NUCLEOTIDE SEQUENCE [LARGE SCALE GENOMIC DNA]</scope>
</reference>
<dbReference type="SMART" id="SM00382">
    <property type="entry name" value="AAA"/>
    <property type="match status" value="1"/>
</dbReference>
<dbReference type="InterPro" id="IPR037257">
    <property type="entry name" value="T2SS_E_N_sf"/>
</dbReference>
<sequence length="578" mass="64933">MLVKNILETLLKNSFKIDDKNLKKYKKEAKEKKVSLEEYLTAENIIKEDELYQAAAQLFSTPFIDLKEKEIRQDVLILIPDEFAHEHGTVAFQKTENELSVAMIDPNDIQTIEFLRRKTGLTPKIYLSTPGQIKDALKKYHSDISTDKVILQLHSDLDGNTSNPANLKKIAEELPIINIVNSILEHAVLEGASDIHIEPTEKEVAVRYRIDGLLTQVMSLPKLVQSGVTARIKILSELKIDEHMLPQDGRFKIKLGDEKLSFRVSIMPVYDGEKIVMRLLHEGQKALSLENLGFLPKVKILVEDSIKKPHGMILVTGPTGSGKTTTLYSVLGILNRPNINICTIEDPIEYHVAGINQSQINPKAGFTFASGLRAFLRQDPDVIMVGEIRDKETAEVAIHAAMTGHLVLSTLHTNDAPTTLPRLVDMDIPPFLVGFTTNIIIAQRLVRKICPYCKKDYKLSKEEIKELEKMTHGQNLEKLFTSENIQDKDITSNISQMTFYRGEGCSKCGNSGYKGRLGIYEVLVIDEPLTKMINERGTAQDIKNYAESNGMINLFEDGLIKAKQGTTTIEEVLRVTKE</sequence>